<accession>A0A9P6G4D6</accession>
<evidence type="ECO:0000313" key="1">
    <source>
        <dbReference type="EMBL" id="KAF9586071.1"/>
    </source>
</evidence>
<comment type="caution">
    <text evidence="1">The sequence shown here is derived from an EMBL/GenBank/DDBJ whole genome shotgun (WGS) entry which is preliminary data.</text>
</comment>
<organism evidence="1 2">
    <name type="scientific">Lunasporangiospora selenospora</name>
    <dbReference type="NCBI Taxonomy" id="979761"/>
    <lineage>
        <taxon>Eukaryota</taxon>
        <taxon>Fungi</taxon>
        <taxon>Fungi incertae sedis</taxon>
        <taxon>Mucoromycota</taxon>
        <taxon>Mortierellomycotina</taxon>
        <taxon>Mortierellomycetes</taxon>
        <taxon>Mortierellales</taxon>
        <taxon>Mortierellaceae</taxon>
        <taxon>Lunasporangiospora</taxon>
    </lineage>
</organism>
<dbReference type="Proteomes" id="UP000780801">
    <property type="component" value="Unassembled WGS sequence"/>
</dbReference>
<dbReference type="EMBL" id="JAABOA010000077">
    <property type="protein sequence ID" value="KAF9586071.1"/>
    <property type="molecule type" value="Genomic_DNA"/>
</dbReference>
<sequence>MGMMYAALTSQSYSFNDESLAAQIMRKELSGLDLDRQESSNDYDILFCLAAYLGIMKEDRRRVIDEMSKQFGVDSPVQTIFSESLDLSAAGKSELVQLDI</sequence>
<evidence type="ECO:0000313" key="2">
    <source>
        <dbReference type="Proteomes" id="UP000780801"/>
    </source>
</evidence>
<dbReference type="AlphaFoldDB" id="A0A9P6G4D6"/>
<name>A0A9P6G4D6_9FUNG</name>
<gene>
    <name evidence="1" type="ORF">BGW38_009986</name>
</gene>
<proteinExistence type="predicted"/>
<protein>
    <submittedName>
        <fullName evidence="1">Uncharacterized protein</fullName>
    </submittedName>
</protein>
<reference evidence="1" key="1">
    <citation type="journal article" date="2020" name="Fungal Divers.">
        <title>Resolving the Mortierellaceae phylogeny through synthesis of multi-gene phylogenetics and phylogenomics.</title>
        <authorList>
            <person name="Vandepol N."/>
            <person name="Liber J."/>
            <person name="Desiro A."/>
            <person name="Na H."/>
            <person name="Kennedy M."/>
            <person name="Barry K."/>
            <person name="Grigoriev I.V."/>
            <person name="Miller A.N."/>
            <person name="O'Donnell K."/>
            <person name="Stajich J.E."/>
            <person name="Bonito G."/>
        </authorList>
    </citation>
    <scope>NUCLEOTIDE SEQUENCE</scope>
    <source>
        <strain evidence="1">KOD1015</strain>
    </source>
</reference>
<keyword evidence="2" id="KW-1185">Reference proteome</keyword>